<reference evidence="2 3" key="1">
    <citation type="submission" date="2016-11" db="EMBL/GenBank/DDBJ databases">
        <authorList>
            <person name="Jaros S."/>
            <person name="Januszkiewicz K."/>
            <person name="Wedrychowicz H."/>
        </authorList>
    </citation>
    <scope>NUCLEOTIDE SEQUENCE [LARGE SCALE GENOMIC DNA]</scope>
    <source>
        <strain evidence="2 3">GAS499</strain>
    </source>
</reference>
<sequence length="223" mass="25366">MSDSKTRDWLEAHRDYAHEDRCLIWPFTRDRRDGRGRTSLDGERRAHPIMCKMVNGPPPADKPQAAHSCGNGHLGCVNPRHLSWANNSENQHQRYAHGRANSHTQGSRSQFTPEQIETIRSQWGEFTQERLAEMYGVSISTIQYYLNDREKRGHDGVKHWSSDDDDQLRQGVAEGLSLNQLAALVGRSRKATEHRVYRIGLTSGQRPTPKKERGLSEEAGGRT</sequence>
<protein>
    <recommendedName>
        <fullName evidence="4">HNH endonuclease</fullName>
    </recommendedName>
</protein>
<proteinExistence type="predicted"/>
<dbReference type="Gene3D" id="3.90.75.10">
    <property type="entry name" value="Homing Intron 3 (I-ppo) Encoded Endonuclease, Chain A"/>
    <property type="match status" value="1"/>
</dbReference>
<evidence type="ECO:0008006" key="4">
    <source>
        <dbReference type="Google" id="ProtNLM"/>
    </source>
</evidence>
<dbReference type="GO" id="GO:0004519">
    <property type="term" value="F:endonuclease activity"/>
    <property type="evidence" value="ECO:0007669"/>
    <property type="project" value="InterPro"/>
</dbReference>
<dbReference type="AlphaFoldDB" id="A0A1M6LC86"/>
<dbReference type="InterPro" id="IPR044930">
    <property type="entry name" value="Homing_endonuclease_His-Me"/>
</dbReference>
<evidence type="ECO:0000256" key="1">
    <source>
        <dbReference type="SAM" id="MobiDB-lite"/>
    </source>
</evidence>
<evidence type="ECO:0000313" key="2">
    <source>
        <dbReference type="EMBL" id="SHJ68774.1"/>
    </source>
</evidence>
<dbReference type="Proteomes" id="UP000189935">
    <property type="component" value="Chromosome I"/>
</dbReference>
<dbReference type="SUPFAM" id="SSF54060">
    <property type="entry name" value="His-Me finger endonucleases"/>
    <property type="match status" value="1"/>
</dbReference>
<gene>
    <name evidence="2" type="ORF">SAMN05444159_1234</name>
</gene>
<dbReference type="EMBL" id="LT670844">
    <property type="protein sequence ID" value="SHJ68774.1"/>
    <property type="molecule type" value="Genomic_DNA"/>
</dbReference>
<organism evidence="2 3">
    <name type="scientific">Bradyrhizobium lablabi</name>
    <dbReference type="NCBI Taxonomy" id="722472"/>
    <lineage>
        <taxon>Bacteria</taxon>
        <taxon>Pseudomonadati</taxon>
        <taxon>Pseudomonadota</taxon>
        <taxon>Alphaproteobacteria</taxon>
        <taxon>Hyphomicrobiales</taxon>
        <taxon>Nitrobacteraceae</taxon>
        <taxon>Bradyrhizobium</taxon>
    </lineage>
</organism>
<dbReference type="InterPro" id="IPR044925">
    <property type="entry name" value="His-Me_finger_sf"/>
</dbReference>
<accession>A0A1M6LC86</accession>
<evidence type="ECO:0000313" key="3">
    <source>
        <dbReference type="Proteomes" id="UP000189935"/>
    </source>
</evidence>
<name>A0A1M6LC86_9BRAD</name>
<feature type="region of interest" description="Disordered" evidence="1">
    <location>
        <begin position="200"/>
        <end position="223"/>
    </location>
</feature>
<feature type="compositionally biased region" description="Basic and acidic residues" evidence="1">
    <location>
        <begin position="209"/>
        <end position="223"/>
    </location>
</feature>